<comment type="caution">
    <text evidence="2">The sequence shown here is derived from an EMBL/GenBank/DDBJ whole genome shotgun (WGS) entry which is preliminary data.</text>
</comment>
<evidence type="ECO:0000256" key="1">
    <source>
        <dbReference type="SAM" id="SignalP"/>
    </source>
</evidence>
<dbReference type="InterPro" id="IPR051918">
    <property type="entry name" value="STPP_CPPED1"/>
</dbReference>
<dbReference type="EMBL" id="JACHNZ010000025">
    <property type="protein sequence ID" value="MBB4632648.1"/>
    <property type="molecule type" value="Genomic_DNA"/>
</dbReference>
<dbReference type="SUPFAM" id="SSF56300">
    <property type="entry name" value="Metallo-dependent phosphatases"/>
    <property type="match status" value="1"/>
</dbReference>
<accession>A0A7W7F9H3</accession>
<dbReference type="InterPro" id="IPR029052">
    <property type="entry name" value="Metallo-depent_PP-like"/>
</dbReference>
<evidence type="ECO:0008006" key="4">
    <source>
        <dbReference type="Google" id="ProtNLM"/>
    </source>
</evidence>
<keyword evidence="3" id="KW-1185">Reference proteome</keyword>
<dbReference type="PANTHER" id="PTHR43143">
    <property type="entry name" value="METALLOPHOSPHOESTERASE, CALCINEURIN SUPERFAMILY"/>
    <property type="match status" value="1"/>
</dbReference>
<evidence type="ECO:0000313" key="2">
    <source>
        <dbReference type="EMBL" id="MBB4632648.1"/>
    </source>
</evidence>
<sequence length="430" mass="47538">MKTRRCILNGSLAMLTAFAVTVLPSAALAASYRDGDCGAFTVAMIPDTQNYVDYRNQVWSGFAFDATEQLYAQMLWISQQSRSSGGDIVFATHVGDIWQHYSEWMDPHHAARGFKGMPNIGGSEVAISPKVHTRAFEIPAAVNGFKLLMGKMPFSVVPGNHDLDALWTDPAHPPRPELKQAGVRHVGGLTGFQSAFSDRSGFFDGKPWYVGAHDGGADSAQIFTAGQCRFLHIGLQYHAPDASLAWAAEMIGRYPGLPTIVTTHDYLGRDGRRHGASNPNNSALDSLDNSPEMIWNEFLSQHDQIFLVLSGHVSGQGLGADTNRFGNTVWQIMADYQARGQTAKDAGAERAIGDGWLRLLNFRLDTDKPSIEVRTYSTHYGKFAGEIPEYGTWYKAREGHAELSDQDFLKRDEFTVPLEDFHKRFKMSGQ</sequence>
<protein>
    <recommendedName>
        <fullName evidence="4">Serine/threonine protein phosphatase</fullName>
    </recommendedName>
</protein>
<dbReference type="InterPro" id="IPR006311">
    <property type="entry name" value="TAT_signal"/>
</dbReference>
<organism evidence="2 3">
    <name type="scientific">Sphingosinicella soli</name>
    <dbReference type="NCBI Taxonomy" id="333708"/>
    <lineage>
        <taxon>Bacteria</taxon>
        <taxon>Pseudomonadati</taxon>
        <taxon>Pseudomonadota</taxon>
        <taxon>Alphaproteobacteria</taxon>
        <taxon>Sphingomonadales</taxon>
        <taxon>Sphingosinicellaceae</taxon>
        <taxon>Sphingosinicella</taxon>
    </lineage>
</organism>
<dbReference type="RefSeq" id="WP_184069541.1">
    <property type="nucleotide sequence ID" value="NZ_JACHNZ010000025.1"/>
</dbReference>
<dbReference type="Proteomes" id="UP000566324">
    <property type="component" value="Unassembled WGS sequence"/>
</dbReference>
<proteinExistence type="predicted"/>
<feature type="signal peptide" evidence="1">
    <location>
        <begin position="1"/>
        <end position="29"/>
    </location>
</feature>
<reference evidence="2 3" key="1">
    <citation type="submission" date="2020-08" db="EMBL/GenBank/DDBJ databases">
        <title>Genomic Encyclopedia of Type Strains, Phase IV (KMG-IV): sequencing the most valuable type-strain genomes for metagenomic binning, comparative biology and taxonomic classification.</title>
        <authorList>
            <person name="Goeker M."/>
        </authorList>
    </citation>
    <scope>NUCLEOTIDE SEQUENCE [LARGE SCALE GENOMIC DNA]</scope>
    <source>
        <strain evidence="2 3">DSM 17328</strain>
    </source>
</reference>
<keyword evidence="1" id="KW-0732">Signal</keyword>
<feature type="chain" id="PRO_5031557973" description="Serine/threonine protein phosphatase" evidence="1">
    <location>
        <begin position="30"/>
        <end position="430"/>
    </location>
</feature>
<gene>
    <name evidence="2" type="ORF">GGQ98_002275</name>
</gene>
<dbReference type="PANTHER" id="PTHR43143:SF5">
    <property type="entry name" value="SECRETED PROTEIN"/>
    <property type="match status" value="1"/>
</dbReference>
<dbReference type="PROSITE" id="PS51318">
    <property type="entry name" value="TAT"/>
    <property type="match status" value="1"/>
</dbReference>
<name>A0A7W7F9H3_9SPHN</name>
<dbReference type="AlphaFoldDB" id="A0A7W7F9H3"/>
<evidence type="ECO:0000313" key="3">
    <source>
        <dbReference type="Proteomes" id="UP000566324"/>
    </source>
</evidence>